<dbReference type="InterPro" id="IPR050706">
    <property type="entry name" value="Cyclic-di-GMP_PDE-like"/>
</dbReference>
<accession>A0A7L7KPH7</accession>
<dbReference type="EMBL" id="CP048914">
    <property type="protein sequence ID" value="QMS84691.1"/>
    <property type="molecule type" value="Genomic_DNA"/>
</dbReference>
<dbReference type="Pfam" id="PF00563">
    <property type="entry name" value="EAL"/>
    <property type="match status" value="1"/>
</dbReference>
<sequence>MRLWKWFGSLTITIKYIITITLIIIPIIIGAIYTANQNDDMDYYGLSYNLVQTQRMRTILIADLSQRLYDKHADNDLFAVTQVQEMMNEELDKYDATMTMLTDGDDTSGLYAADSSVIITHLDTINPMIDSYIADANSVIADPTDDDALDQLLNQTYEIDHELYQLMVTYEKTYLSGYQSLSAFNVMIIIVTILFLGLSLFLLRVLRKNEFYANYDNLTKLRSRASLFTDIAQLNPEEFRVVYLDIKNFKSINEVYGNNVGDDLLIQLANRIKSICGKKRMYRFGGDEFTILLHQRNMFALEDLEIFRQQLLEPFIDNRSRQHHLILSMGIVETDVGILDFEQKINLAIDLCADSSGYRQRPMVCDTKEVTANRILLKNSIITAIERRQIQPFFQPLHWSNGTIKGFESLARWNLGDSIINPGTFLPLVNRNGMGYELDINMVEMVAESLSKIFGAREDLELHVSINLAIDTLINIQIERLIEILTTQGIQGNHIIFEILEDVVINDKTRQKLRILKQHGFHIALDDFTTGATSFEYLKYEEVDFVKIDKQVLEKISIKDDYQHILADLVHMIHTSHKKVIVEGVETKDELDILVDMGVDIIQGYYFSKPLTLNDAISYIKQQKSKNS</sequence>
<dbReference type="PROSITE" id="PS50883">
    <property type="entry name" value="EAL"/>
    <property type="match status" value="1"/>
</dbReference>
<keyword evidence="1" id="KW-0472">Membrane</keyword>
<feature type="transmembrane region" description="Helical" evidence="1">
    <location>
        <begin position="12"/>
        <end position="33"/>
    </location>
</feature>
<keyword evidence="1" id="KW-1133">Transmembrane helix</keyword>
<evidence type="ECO:0000259" key="2">
    <source>
        <dbReference type="PROSITE" id="PS50883"/>
    </source>
</evidence>
<evidence type="ECO:0000256" key="1">
    <source>
        <dbReference type="SAM" id="Phobius"/>
    </source>
</evidence>
<dbReference type="Pfam" id="PF00990">
    <property type="entry name" value="GGDEF"/>
    <property type="match status" value="1"/>
</dbReference>
<dbReference type="Gene3D" id="3.30.70.270">
    <property type="match status" value="1"/>
</dbReference>
<proteinExistence type="predicted"/>
<protein>
    <submittedName>
        <fullName evidence="4">EAL domain-containing protein</fullName>
    </submittedName>
</protein>
<dbReference type="CDD" id="cd01948">
    <property type="entry name" value="EAL"/>
    <property type="match status" value="1"/>
</dbReference>
<dbReference type="SUPFAM" id="SSF55073">
    <property type="entry name" value="Nucleotide cyclase"/>
    <property type="match status" value="1"/>
</dbReference>
<dbReference type="RefSeq" id="WP_258878310.1">
    <property type="nucleotide sequence ID" value="NZ_CP048914.1"/>
</dbReference>
<reference evidence="4 5" key="1">
    <citation type="submission" date="2020-02" db="EMBL/GenBank/DDBJ databases">
        <authorList>
            <person name="Zheng R.K."/>
            <person name="Sun C.M."/>
        </authorList>
    </citation>
    <scope>NUCLEOTIDE SEQUENCE [LARGE SCALE GENOMIC DNA]</scope>
    <source>
        <strain evidence="5">zrk13</strain>
    </source>
</reference>
<dbReference type="InterPro" id="IPR001633">
    <property type="entry name" value="EAL_dom"/>
</dbReference>
<dbReference type="InterPro" id="IPR043128">
    <property type="entry name" value="Rev_trsase/Diguanyl_cyclase"/>
</dbReference>
<dbReference type="Proteomes" id="UP000514720">
    <property type="component" value="Chromosome"/>
</dbReference>
<evidence type="ECO:0000259" key="3">
    <source>
        <dbReference type="PROSITE" id="PS50887"/>
    </source>
</evidence>
<evidence type="ECO:0000313" key="4">
    <source>
        <dbReference type="EMBL" id="QMS84691.1"/>
    </source>
</evidence>
<dbReference type="InterPro" id="IPR000160">
    <property type="entry name" value="GGDEF_dom"/>
</dbReference>
<dbReference type="InterPro" id="IPR029787">
    <property type="entry name" value="Nucleotide_cyclase"/>
</dbReference>
<evidence type="ECO:0000313" key="5">
    <source>
        <dbReference type="Proteomes" id="UP000514720"/>
    </source>
</evidence>
<gene>
    <name evidence="4" type="ORF">G4Z02_02630</name>
</gene>
<keyword evidence="5" id="KW-1185">Reference proteome</keyword>
<keyword evidence="1" id="KW-0812">Transmembrane</keyword>
<feature type="domain" description="GGDEF" evidence="3">
    <location>
        <begin position="237"/>
        <end position="367"/>
    </location>
</feature>
<dbReference type="NCBIfam" id="TIGR00254">
    <property type="entry name" value="GGDEF"/>
    <property type="match status" value="1"/>
</dbReference>
<feature type="domain" description="EAL" evidence="2">
    <location>
        <begin position="374"/>
        <end position="624"/>
    </location>
</feature>
<dbReference type="PANTHER" id="PTHR33121">
    <property type="entry name" value="CYCLIC DI-GMP PHOSPHODIESTERASE PDEF"/>
    <property type="match status" value="1"/>
</dbReference>
<dbReference type="GO" id="GO:0071111">
    <property type="term" value="F:cyclic-guanylate-specific phosphodiesterase activity"/>
    <property type="evidence" value="ECO:0007669"/>
    <property type="project" value="InterPro"/>
</dbReference>
<dbReference type="KEGG" id="xcl:G4Z02_02630"/>
<dbReference type="PROSITE" id="PS50887">
    <property type="entry name" value="GGDEF"/>
    <property type="match status" value="1"/>
</dbReference>
<dbReference type="CDD" id="cd01949">
    <property type="entry name" value="GGDEF"/>
    <property type="match status" value="1"/>
</dbReference>
<organism evidence="4 5">
    <name type="scientific">Candidatus Xianfuyuplasma coldseepsis</name>
    <dbReference type="NCBI Taxonomy" id="2782163"/>
    <lineage>
        <taxon>Bacteria</taxon>
        <taxon>Bacillati</taxon>
        <taxon>Mycoplasmatota</taxon>
        <taxon>Mollicutes</taxon>
        <taxon>Candidatus Izemoplasmatales</taxon>
        <taxon>Candidatus Izemoplasmataceae</taxon>
        <taxon>Candidatus Xianfuyuplasma</taxon>
    </lineage>
</organism>
<dbReference type="SMART" id="SM00052">
    <property type="entry name" value="EAL"/>
    <property type="match status" value="1"/>
</dbReference>
<name>A0A7L7KPH7_9MOLU</name>
<dbReference type="Gene3D" id="3.20.20.450">
    <property type="entry name" value="EAL domain"/>
    <property type="match status" value="1"/>
</dbReference>
<feature type="transmembrane region" description="Helical" evidence="1">
    <location>
        <begin position="183"/>
        <end position="203"/>
    </location>
</feature>
<dbReference type="AlphaFoldDB" id="A0A7L7KPH7"/>
<dbReference type="PANTHER" id="PTHR33121:SF15">
    <property type="entry name" value="BLUE LIGHT- AND TEMPERATURE-REGULATED ANTIREPRESSOR BLUF"/>
    <property type="match status" value="1"/>
</dbReference>
<dbReference type="SMART" id="SM00267">
    <property type="entry name" value="GGDEF"/>
    <property type="match status" value="1"/>
</dbReference>
<dbReference type="InterPro" id="IPR035919">
    <property type="entry name" value="EAL_sf"/>
</dbReference>
<dbReference type="SUPFAM" id="SSF141868">
    <property type="entry name" value="EAL domain-like"/>
    <property type="match status" value="1"/>
</dbReference>